<comment type="caution">
    <text evidence="1">The sequence shown here is derived from an EMBL/GenBank/DDBJ whole genome shotgun (WGS) entry which is preliminary data.</text>
</comment>
<dbReference type="AlphaFoldDB" id="A0A2N0QGU3"/>
<dbReference type="Proteomes" id="UP000232688">
    <property type="component" value="Unassembled WGS sequence"/>
</dbReference>
<name>A0A2N0QGU3_9GLOM</name>
<proteinExistence type="predicted"/>
<accession>A0A2N0QGU3</accession>
<evidence type="ECO:0000313" key="1">
    <source>
        <dbReference type="EMBL" id="PKC50280.1"/>
    </source>
</evidence>
<protein>
    <submittedName>
        <fullName evidence="1">Uncharacterized protein</fullName>
    </submittedName>
</protein>
<reference evidence="1 2" key="1">
    <citation type="submission" date="2017-10" db="EMBL/GenBank/DDBJ databases">
        <title>Extensive intraspecific genome diversity in a model arbuscular mycorrhizal fungus.</title>
        <authorList>
            <person name="Chen E.C.H."/>
            <person name="Morin E."/>
            <person name="Baudet D."/>
            <person name="Noel J."/>
            <person name="Ndikumana S."/>
            <person name="Charron P."/>
            <person name="St-Onge C."/>
            <person name="Giorgi J."/>
            <person name="Grigoriev I.V."/>
            <person name="Roux C."/>
            <person name="Martin F.M."/>
            <person name="Corradi N."/>
        </authorList>
    </citation>
    <scope>NUCLEOTIDE SEQUENCE [LARGE SCALE GENOMIC DNA]</scope>
    <source>
        <strain evidence="1 2">A1</strain>
    </source>
</reference>
<evidence type="ECO:0000313" key="2">
    <source>
        <dbReference type="Proteomes" id="UP000232688"/>
    </source>
</evidence>
<reference evidence="1 2" key="2">
    <citation type="submission" date="2017-10" db="EMBL/GenBank/DDBJ databases">
        <title>Genome analyses suggest a sexual origin of heterokaryosis in a supposedly ancient asexual fungus.</title>
        <authorList>
            <person name="Corradi N."/>
            <person name="Sedzielewska K."/>
            <person name="Noel J."/>
            <person name="Charron P."/>
            <person name="Farinelli L."/>
            <person name="Marton T."/>
            <person name="Kruger M."/>
            <person name="Pelin A."/>
            <person name="Brachmann A."/>
            <person name="Corradi N."/>
        </authorList>
    </citation>
    <scope>NUCLEOTIDE SEQUENCE [LARGE SCALE GENOMIC DNA]</scope>
    <source>
        <strain evidence="1 2">A1</strain>
    </source>
</reference>
<organism evidence="1 2">
    <name type="scientific">Rhizophagus irregularis</name>
    <dbReference type="NCBI Taxonomy" id="588596"/>
    <lineage>
        <taxon>Eukaryota</taxon>
        <taxon>Fungi</taxon>
        <taxon>Fungi incertae sedis</taxon>
        <taxon>Mucoromycota</taxon>
        <taxon>Glomeromycotina</taxon>
        <taxon>Glomeromycetes</taxon>
        <taxon>Glomerales</taxon>
        <taxon>Glomeraceae</taxon>
        <taxon>Rhizophagus</taxon>
    </lineage>
</organism>
<gene>
    <name evidence="1" type="ORF">RhiirA1_486863</name>
</gene>
<dbReference type="EMBL" id="LLXH01010503">
    <property type="protein sequence ID" value="PKC50280.1"/>
    <property type="molecule type" value="Genomic_DNA"/>
</dbReference>
<dbReference type="VEuPathDB" id="FungiDB:RhiirA1_486863"/>
<sequence>MISKVLYDNINKHQLIKIKVCDLGNANYYTKDTRCNPSRCAGDKTCPEK</sequence>